<dbReference type="EMBL" id="LT906462">
    <property type="protein sequence ID" value="SNV77940.1"/>
    <property type="molecule type" value="Genomic_DNA"/>
</dbReference>
<dbReference type="PROSITE" id="PS51257">
    <property type="entry name" value="PROKAR_LIPOPROTEIN"/>
    <property type="match status" value="1"/>
</dbReference>
<proteinExistence type="predicted"/>
<evidence type="ECO:0000256" key="2">
    <source>
        <dbReference type="SAM" id="SignalP"/>
    </source>
</evidence>
<evidence type="ECO:0000313" key="5">
    <source>
        <dbReference type="Proteomes" id="UP000242084"/>
    </source>
</evidence>
<dbReference type="Proteomes" id="UP000242084">
    <property type="component" value="Chromosome 1"/>
</dbReference>
<dbReference type="OrthoDB" id="2418653at2"/>
<feature type="domain" description="PepSY" evidence="3">
    <location>
        <begin position="138"/>
        <end position="193"/>
    </location>
</feature>
<keyword evidence="5" id="KW-1185">Reference proteome</keyword>
<feature type="chain" id="PRO_5039485424" evidence="2">
    <location>
        <begin position="18"/>
        <end position="195"/>
    </location>
</feature>
<name>A0A240A478_9STAP</name>
<reference evidence="4 5" key="1">
    <citation type="submission" date="2017-06" db="EMBL/GenBank/DDBJ databases">
        <authorList>
            <consortium name="Pathogen Informatics"/>
        </authorList>
    </citation>
    <scope>NUCLEOTIDE SEQUENCE [LARGE SCALE GENOMIC DNA]</scope>
    <source>
        <strain evidence="4 5">NCTC13839</strain>
    </source>
</reference>
<feature type="domain" description="PepSY" evidence="3">
    <location>
        <begin position="58"/>
        <end position="116"/>
    </location>
</feature>
<gene>
    <name evidence="4" type="ORF">SAMEA4384403_02170</name>
</gene>
<protein>
    <submittedName>
        <fullName evidence="4">Lipoprotein</fullName>
    </submittedName>
</protein>
<keyword evidence="2" id="KW-0732">Signal</keyword>
<keyword evidence="4" id="KW-0449">Lipoprotein</keyword>
<sequence>MKLKWTSLLLASGIVLAACGNDDAEDKDTKDAKNKTEQTKETSSNKATQNTIKWDDVKVSPEDAVKAAQKDSKGDLKDLSFEKETGKWSYKVELLDGKKENKVLIDANTKKVINVENETQDSDDNDKSFKLSDVAKFEEVLKSAQKEAKGDLKEWSLSEENGSLVYSVELKDGNKPSTEFKIDAKNKNILEQEQD</sequence>
<dbReference type="RefSeq" id="WP_095089489.1">
    <property type="nucleotide sequence ID" value="NZ_BMDM01000001.1"/>
</dbReference>
<accession>A0A240A478</accession>
<dbReference type="Pfam" id="PF03413">
    <property type="entry name" value="PepSY"/>
    <property type="match status" value="2"/>
</dbReference>
<organism evidence="4 5">
    <name type="scientific">Mammaliicoccus stepanovicii</name>
    <dbReference type="NCBI Taxonomy" id="643214"/>
    <lineage>
        <taxon>Bacteria</taxon>
        <taxon>Bacillati</taxon>
        <taxon>Bacillota</taxon>
        <taxon>Bacilli</taxon>
        <taxon>Bacillales</taxon>
        <taxon>Staphylococcaceae</taxon>
        <taxon>Mammaliicoccus</taxon>
    </lineage>
</organism>
<evidence type="ECO:0000259" key="3">
    <source>
        <dbReference type="Pfam" id="PF03413"/>
    </source>
</evidence>
<dbReference type="AlphaFoldDB" id="A0A240A478"/>
<dbReference type="KEGG" id="sste:SAMEA4384403_2170"/>
<evidence type="ECO:0000313" key="4">
    <source>
        <dbReference type="EMBL" id="SNV77940.1"/>
    </source>
</evidence>
<feature type="signal peptide" evidence="2">
    <location>
        <begin position="1"/>
        <end position="17"/>
    </location>
</feature>
<dbReference type="InterPro" id="IPR025711">
    <property type="entry name" value="PepSY"/>
</dbReference>
<feature type="region of interest" description="Disordered" evidence="1">
    <location>
        <begin position="22"/>
        <end position="53"/>
    </location>
</feature>
<evidence type="ECO:0000256" key="1">
    <source>
        <dbReference type="SAM" id="MobiDB-lite"/>
    </source>
</evidence>
<feature type="compositionally biased region" description="Basic and acidic residues" evidence="1">
    <location>
        <begin position="27"/>
        <end position="40"/>
    </location>
</feature>
<dbReference type="Gene3D" id="3.10.450.40">
    <property type="match status" value="2"/>
</dbReference>
<feature type="compositionally biased region" description="Polar residues" evidence="1">
    <location>
        <begin position="41"/>
        <end position="52"/>
    </location>
</feature>